<dbReference type="PROSITE" id="PS50835">
    <property type="entry name" value="IG_LIKE"/>
    <property type="match status" value="2"/>
</dbReference>
<dbReference type="RefSeq" id="XP_016895217.1">
    <property type="nucleotide sequence ID" value="XM_017039728.2"/>
</dbReference>
<proteinExistence type="predicted"/>
<feature type="chain" id="PRO_5018213042" evidence="4">
    <location>
        <begin position="25"/>
        <end position="482"/>
    </location>
</feature>
<evidence type="ECO:0000259" key="5">
    <source>
        <dbReference type="PROSITE" id="PS50835"/>
    </source>
</evidence>
<dbReference type="InterPro" id="IPR003599">
    <property type="entry name" value="Ig_sub"/>
</dbReference>
<feature type="region of interest" description="Disordered" evidence="2">
    <location>
        <begin position="293"/>
        <end position="482"/>
    </location>
</feature>
<feature type="signal peptide" evidence="4">
    <location>
        <begin position="1"/>
        <end position="24"/>
    </location>
</feature>
<dbReference type="GeneID" id="107989766"/>
<dbReference type="InterPro" id="IPR013151">
    <property type="entry name" value="Immunoglobulin_dom"/>
</dbReference>
<dbReference type="AlphaFoldDB" id="A0A3P8UZZ9"/>
<feature type="transmembrane region" description="Helical" evidence="3">
    <location>
        <begin position="246"/>
        <end position="268"/>
    </location>
</feature>
<dbReference type="SUPFAM" id="SSF48726">
    <property type="entry name" value="Immunoglobulin"/>
    <property type="match status" value="2"/>
</dbReference>
<sequence length="482" mass="55275">MMTKRQLIWNYLFLIITVLPCCWGMQVSIEQREYEVASGGDITLTCSFVPAKPDITTLILKWDVDPVNIDEPLKPVATYFLNNPVNIAPGYEGRATLEVDLIQRVSKLHLKQVTVSDSRRFQCSVVILDDDEGTTAASTSLLVLVPPSVPLCRLQGRAEYWQDISLTCVSEDGSPKPTYVWKSYSVQNIPRSFPPKTTEKDGVLSLFNISRETSGFFVCTSTNRIGSNNCNFTLAVVPGGMNEANMGAIIGGVIACVVVLGIIIFVCCRRRNKKAKYAEGAAGQVQFYEKDAPEVEEQLSQSMTKQGTQNENQDSPKSGHKFDDDQQSNSSSKDRVGGKGGDTNSQHYRDDQRDQYRRSRDHLDEQRDRYGGSRDRLDEQSDRYHGNRVEEKHNHYRGSRDRLDDQRDNYRSSRDRLDDPRDNYRGSRDRLDDQRNYYRGSRDQLDDKSDRYGGYRDPYDDQRDRYRGSRDRLNYRDDEYRD</sequence>
<dbReference type="KEGG" id="csem:107989766"/>
<dbReference type="InParanoid" id="A0A3P8UZZ9"/>
<dbReference type="InterPro" id="IPR013106">
    <property type="entry name" value="Ig_V-set"/>
</dbReference>
<dbReference type="InterPro" id="IPR007110">
    <property type="entry name" value="Ig-like_dom"/>
</dbReference>
<dbReference type="OMA" id="PTYSWKT"/>
<dbReference type="SMART" id="SM00409">
    <property type="entry name" value="IG"/>
    <property type="match status" value="2"/>
</dbReference>
<organism evidence="6 7">
    <name type="scientific">Cynoglossus semilaevis</name>
    <name type="common">Tongue sole</name>
    <dbReference type="NCBI Taxonomy" id="244447"/>
    <lineage>
        <taxon>Eukaryota</taxon>
        <taxon>Metazoa</taxon>
        <taxon>Chordata</taxon>
        <taxon>Craniata</taxon>
        <taxon>Vertebrata</taxon>
        <taxon>Euteleostomi</taxon>
        <taxon>Actinopterygii</taxon>
        <taxon>Neopterygii</taxon>
        <taxon>Teleostei</taxon>
        <taxon>Neoteleostei</taxon>
        <taxon>Acanthomorphata</taxon>
        <taxon>Carangaria</taxon>
        <taxon>Pleuronectiformes</taxon>
        <taxon>Pleuronectoidei</taxon>
        <taxon>Cynoglossidae</taxon>
        <taxon>Cynoglossinae</taxon>
        <taxon>Cynoglossus</taxon>
    </lineage>
</organism>
<evidence type="ECO:0000256" key="4">
    <source>
        <dbReference type="SAM" id="SignalP"/>
    </source>
</evidence>
<dbReference type="GO" id="GO:0005886">
    <property type="term" value="C:plasma membrane"/>
    <property type="evidence" value="ECO:0007669"/>
    <property type="project" value="InterPro"/>
</dbReference>
<evidence type="ECO:0000256" key="3">
    <source>
        <dbReference type="SAM" id="Phobius"/>
    </source>
</evidence>
<dbReference type="STRING" id="244447.ENSCSEP00000006351"/>
<keyword evidence="7" id="KW-1185">Reference proteome</keyword>
<dbReference type="PANTHER" id="PTHR44969">
    <property type="entry name" value="CELL SURFACE A33 ANTIGEN"/>
    <property type="match status" value="1"/>
</dbReference>
<feature type="compositionally biased region" description="Polar residues" evidence="2">
    <location>
        <begin position="298"/>
        <end position="316"/>
    </location>
</feature>
<reference evidence="6 7" key="1">
    <citation type="journal article" date="2014" name="Nat. Genet.">
        <title>Whole-genome sequence of a flatfish provides insights into ZW sex chromosome evolution and adaptation to a benthic lifestyle.</title>
        <authorList>
            <person name="Chen S."/>
            <person name="Zhang G."/>
            <person name="Shao C."/>
            <person name="Huang Q."/>
            <person name="Liu G."/>
            <person name="Zhang P."/>
            <person name="Song W."/>
            <person name="An N."/>
            <person name="Chalopin D."/>
            <person name="Volff J.N."/>
            <person name="Hong Y."/>
            <person name="Li Q."/>
            <person name="Sha Z."/>
            <person name="Zhou H."/>
            <person name="Xie M."/>
            <person name="Yu Q."/>
            <person name="Liu Y."/>
            <person name="Xiang H."/>
            <person name="Wang N."/>
            <person name="Wu K."/>
            <person name="Yang C."/>
            <person name="Zhou Q."/>
            <person name="Liao X."/>
            <person name="Yang L."/>
            <person name="Hu Q."/>
            <person name="Zhang J."/>
            <person name="Meng L."/>
            <person name="Jin L."/>
            <person name="Tian Y."/>
            <person name="Lian J."/>
            <person name="Yang J."/>
            <person name="Miao G."/>
            <person name="Liu S."/>
            <person name="Liang Z."/>
            <person name="Yan F."/>
            <person name="Li Y."/>
            <person name="Sun B."/>
            <person name="Zhang H."/>
            <person name="Zhang J."/>
            <person name="Zhu Y."/>
            <person name="Du M."/>
            <person name="Zhao Y."/>
            <person name="Schartl M."/>
            <person name="Tang Q."/>
            <person name="Wang J."/>
        </authorList>
    </citation>
    <scope>NUCLEOTIDE SEQUENCE</scope>
</reference>
<feature type="compositionally biased region" description="Basic and acidic residues" evidence="2">
    <location>
        <begin position="347"/>
        <end position="482"/>
    </location>
</feature>
<dbReference type="GeneTree" id="ENSGT00940000160248"/>
<evidence type="ECO:0000313" key="6">
    <source>
        <dbReference type="Ensembl" id="ENSCSEP00000006351.1"/>
    </source>
</evidence>
<dbReference type="InterPro" id="IPR042474">
    <property type="entry name" value="A33"/>
</dbReference>
<dbReference type="PANTHER" id="PTHR44969:SF1">
    <property type="entry name" value="CELL SURFACE A33 ANTIGEN"/>
    <property type="match status" value="1"/>
</dbReference>
<feature type="domain" description="Ig-like" evidence="5">
    <location>
        <begin position="25"/>
        <end position="140"/>
    </location>
</feature>
<keyword evidence="1" id="KW-0393">Immunoglobulin domain</keyword>
<evidence type="ECO:0000256" key="2">
    <source>
        <dbReference type="SAM" id="MobiDB-lite"/>
    </source>
</evidence>
<keyword evidence="3" id="KW-0812">Transmembrane</keyword>
<protein>
    <submittedName>
        <fullName evidence="6">Glycoprotein A33</fullName>
    </submittedName>
</protein>
<evidence type="ECO:0000256" key="1">
    <source>
        <dbReference type="ARBA" id="ARBA00023319"/>
    </source>
</evidence>
<feature type="domain" description="Ig-like" evidence="5">
    <location>
        <begin position="147"/>
        <end position="235"/>
    </location>
</feature>
<dbReference type="CDD" id="cd12087">
    <property type="entry name" value="TM_EGFR-like"/>
    <property type="match status" value="1"/>
</dbReference>
<keyword evidence="3" id="KW-0472">Membrane</keyword>
<name>A0A3P8UZZ9_CYNSE</name>
<dbReference type="FunCoup" id="A0A3P8UZZ9">
    <property type="interactions" value="1046"/>
</dbReference>
<evidence type="ECO:0000313" key="7">
    <source>
        <dbReference type="Proteomes" id="UP000265120"/>
    </source>
</evidence>
<keyword evidence="3" id="KW-1133">Transmembrane helix</keyword>
<dbReference type="Pfam" id="PF00047">
    <property type="entry name" value="ig"/>
    <property type="match status" value="1"/>
</dbReference>
<dbReference type="Gene3D" id="2.60.40.10">
    <property type="entry name" value="Immunoglobulins"/>
    <property type="match status" value="2"/>
</dbReference>
<dbReference type="Proteomes" id="UP000265120">
    <property type="component" value="Chromosome 16"/>
</dbReference>
<reference evidence="6" key="2">
    <citation type="submission" date="2025-08" db="UniProtKB">
        <authorList>
            <consortium name="Ensembl"/>
        </authorList>
    </citation>
    <scope>IDENTIFICATION</scope>
</reference>
<dbReference type="Ensembl" id="ENSCSET00000006422.1">
    <property type="protein sequence ID" value="ENSCSEP00000006351.1"/>
    <property type="gene ID" value="ENSCSEG00000004112.1"/>
</dbReference>
<dbReference type="Pfam" id="PF07686">
    <property type="entry name" value="V-set"/>
    <property type="match status" value="1"/>
</dbReference>
<dbReference type="OrthoDB" id="8825892at2759"/>
<keyword evidence="4" id="KW-0732">Signal</keyword>
<dbReference type="InterPro" id="IPR013783">
    <property type="entry name" value="Ig-like_fold"/>
</dbReference>
<accession>A0A3P8UZZ9</accession>
<dbReference type="InterPro" id="IPR036179">
    <property type="entry name" value="Ig-like_dom_sf"/>
</dbReference>
<reference evidence="6" key="3">
    <citation type="submission" date="2025-09" db="UniProtKB">
        <authorList>
            <consortium name="Ensembl"/>
        </authorList>
    </citation>
    <scope>IDENTIFICATION</scope>
</reference>